<evidence type="ECO:0000256" key="2">
    <source>
        <dbReference type="SAM" id="MobiDB-lite"/>
    </source>
</evidence>
<dbReference type="GO" id="GO:0005509">
    <property type="term" value="F:calcium ion binding"/>
    <property type="evidence" value="ECO:0007669"/>
    <property type="project" value="InterPro"/>
</dbReference>
<dbReference type="Gene3D" id="1.10.287.70">
    <property type="match status" value="1"/>
</dbReference>
<keyword evidence="1" id="KW-0106">Calcium</keyword>
<feature type="region of interest" description="Disordered" evidence="2">
    <location>
        <begin position="85"/>
        <end position="105"/>
    </location>
</feature>
<dbReference type="PROSITE" id="PS00018">
    <property type="entry name" value="EF_HAND_1"/>
    <property type="match status" value="1"/>
</dbReference>
<feature type="region of interest" description="Disordered" evidence="2">
    <location>
        <begin position="161"/>
        <end position="203"/>
    </location>
</feature>
<feature type="region of interest" description="Disordered" evidence="2">
    <location>
        <begin position="322"/>
        <end position="346"/>
    </location>
</feature>
<dbReference type="InterPro" id="IPR002048">
    <property type="entry name" value="EF_hand_dom"/>
</dbReference>
<gene>
    <name evidence="5" type="ORF">CCUR1050_LOCUS4292</name>
</gene>
<feature type="compositionally biased region" description="Basic and acidic residues" evidence="2">
    <location>
        <begin position="322"/>
        <end position="334"/>
    </location>
</feature>
<feature type="compositionally biased region" description="Polar residues" evidence="2">
    <location>
        <begin position="178"/>
        <end position="201"/>
    </location>
</feature>
<keyword evidence="3" id="KW-1133">Transmembrane helix</keyword>
<dbReference type="SUPFAM" id="SSF47473">
    <property type="entry name" value="EF-hand"/>
    <property type="match status" value="1"/>
</dbReference>
<feature type="domain" description="EF-hand" evidence="4">
    <location>
        <begin position="128"/>
        <end position="163"/>
    </location>
</feature>
<keyword evidence="3" id="KW-0812">Transmembrane</keyword>
<feature type="compositionally biased region" description="Low complexity" evidence="2">
    <location>
        <begin position="276"/>
        <end position="301"/>
    </location>
</feature>
<feature type="transmembrane region" description="Helical" evidence="3">
    <location>
        <begin position="12"/>
        <end position="36"/>
    </location>
</feature>
<accession>A0A7S0QCV3</accession>
<protein>
    <recommendedName>
        <fullName evidence="4">EF-hand domain-containing protein</fullName>
    </recommendedName>
</protein>
<dbReference type="EMBL" id="HBEZ01007682">
    <property type="protein sequence ID" value="CAD8626614.1"/>
    <property type="molecule type" value="Transcribed_RNA"/>
</dbReference>
<name>A0A7S0QCV3_9CRYP</name>
<feature type="compositionally biased region" description="Basic and acidic residues" evidence="2">
    <location>
        <begin position="231"/>
        <end position="243"/>
    </location>
</feature>
<feature type="region of interest" description="Disordered" evidence="2">
    <location>
        <begin position="230"/>
        <end position="307"/>
    </location>
</feature>
<organism evidence="5">
    <name type="scientific">Cryptomonas curvata</name>
    <dbReference type="NCBI Taxonomy" id="233186"/>
    <lineage>
        <taxon>Eukaryota</taxon>
        <taxon>Cryptophyceae</taxon>
        <taxon>Cryptomonadales</taxon>
        <taxon>Cryptomonadaceae</taxon>
        <taxon>Cryptomonas</taxon>
    </lineage>
</organism>
<sequence length="346" mass="37991">MCSVNELLTQLLFISFFLIVFFVLLNMIMAVIMGAYDEVQKELQERAKFEITGTRVLRQKLKKRFRVVGKAMHAIGIMKKEAARKKRVLPSPEGDVSRHQEEEDGNGLTVKDLKLLFTDSGQDVLARMNASSWEQLMDIIDINGDGIVSLAELERFKDGLEKSKPKRRNAAVTKAEDNPTQPEDAPTQQNAATSDQSSGRTENIVGLRKDIQALALAVRMLDAKIGPLLSQHKDKSDEEKQDASRAQQGLSDIKEAQIDASLLRQGESTTKKPTKKAAAGDAKPSQQSGSSAAPAASGSPADPLSITAAESVMKKRYSAAQLRREVSQPVKRDSSQTIAIAQTYRK</sequence>
<evidence type="ECO:0000259" key="4">
    <source>
        <dbReference type="PROSITE" id="PS50222"/>
    </source>
</evidence>
<proteinExistence type="predicted"/>
<reference evidence="5" key="1">
    <citation type="submission" date="2021-01" db="EMBL/GenBank/DDBJ databases">
        <authorList>
            <person name="Corre E."/>
            <person name="Pelletier E."/>
            <person name="Niang G."/>
            <person name="Scheremetjew M."/>
            <person name="Finn R."/>
            <person name="Kale V."/>
            <person name="Holt S."/>
            <person name="Cochrane G."/>
            <person name="Meng A."/>
            <person name="Brown T."/>
            <person name="Cohen L."/>
        </authorList>
    </citation>
    <scope>NUCLEOTIDE SEQUENCE</scope>
    <source>
        <strain evidence="5">CCAP979/52</strain>
    </source>
</reference>
<evidence type="ECO:0000256" key="1">
    <source>
        <dbReference type="ARBA" id="ARBA00022837"/>
    </source>
</evidence>
<dbReference type="PROSITE" id="PS50222">
    <property type="entry name" value="EF_HAND_2"/>
    <property type="match status" value="1"/>
</dbReference>
<dbReference type="InterPro" id="IPR018247">
    <property type="entry name" value="EF_Hand_1_Ca_BS"/>
</dbReference>
<keyword evidence="3" id="KW-0472">Membrane</keyword>
<evidence type="ECO:0000256" key="3">
    <source>
        <dbReference type="SAM" id="Phobius"/>
    </source>
</evidence>
<dbReference type="InterPro" id="IPR011992">
    <property type="entry name" value="EF-hand-dom_pair"/>
</dbReference>
<dbReference type="AlphaFoldDB" id="A0A7S0QCV3"/>
<evidence type="ECO:0000313" key="5">
    <source>
        <dbReference type="EMBL" id="CAD8626614.1"/>
    </source>
</evidence>